<name>A0A5J5IRY3_9MICO</name>
<evidence type="ECO:0000313" key="3">
    <source>
        <dbReference type="Proteomes" id="UP000327039"/>
    </source>
</evidence>
<comment type="caution">
    <text evidence="2">The sequence shown here is derived from an EMBL/GenBank/DDBJ whole genome shotgun (WGS) entry which is preliminary data.</text>
</comment>
<dbReference type="InterPro" id="IPR007569">
    <property type="entry name" value="DUF559"/>
</dbReference>
<dbReference type="Proteomes" id="UP000327039">
    <property type="component" value="Unassembled WGS sequence"/>
</dbReference>
<keyword evidence="3" id="KW-1185">Reference proteome</keyword>
<evidence type="ECO:0000313" key="2">
    <source>
        <dbReference type="EMBL" id="KAA9087406.1"/>
    </source>
</evidence>
<proteinExistence type="predicted"/>
<dbReference type="AlphaFoldDB" id="A0A5J5IRY3"/>
<reference evidence="3" key="1">
    <citation type="submission" date="2019-09" db="EMBL/GenBank/DDBJ databases">
        <title>Mumia zhuanghuii sp. nov. isolated from the intestinal contents of plateau pika (Ochotona curzoniae) in the Qinghai-Tibet plateau of China.</title>
        <authorList>
            <person name="Tian Z."/>
        </authorList>
    </citation>
    <scope>NUCLEOTIDE SEQUENCE [LARGE SCALE GENOMIC DNA]</scope>
    <source>
        <strain evidence="3">DSM 25564</strain>
    </source>
</reference>
<sequence>MGGCVRSRWLTSRGVTRLQLARAVDGGVLTRVRAGVYAVPDADPELVEAAAHGGELCCTSALRRCGVWVLDPGKRLHVRVGRAGRVHPHPGCRCVTHRDGDDAAFGAVSVVHALIQTASCQGAEGFFAAFESAWRLGLLTSADRAEVRASLSARFRYLVDLARPDADSGLESLLRLRLWRLGISLQSQVFVNGVGRVDFLAAGVLIIEVDGRQNHDGRTLRHKDLVRDAEAAAQGFETLRFDYALVVFDWPRVERAILTRLSVLRACT</sequence>
<dbReference type="OrthoDB" id="2594539at2"/>
<gene>
    <name evidence="2" type="ORF">F6B42_10060</name>
</gene>
<dbReference type="Pfam" id="PF04480">
    <property type="entry name" value="DUF559"/>
    <property type="match status" value="1"/>
</dbReference>
<dbReference type="Gene3D" id="3.40.960.10">
    <property type="entry name" value="VSR Endonuclease"/>
    <property type="match status" value="1"/>
</dbReference>
<evidence type="ECO:0000259" key="1">
    <source>
        <dbReference type="Pfam" id="PF04480"/>
    </source>
</evidence>
<accession>A0A5J5IRY3</accession>
<feature type="domain" description="DUF559" evidence="1">
    <location>
        <begin position="182"/>
        <end position="261"/>
    </location>
</feature>
<protein>
    <submittedName>
        <fullName evidence="2">DUF559 domain-containing protein</fullName>
    </submittedName>
</protein>
<dbReference type="EMBL" id="VYRZ01000002">
    <property type="protein sequence ID" value="KAA9087406.1"/>
    <property type="molecule type" value="Genomic_DNA"/>
</dbReference>
<organism evidence="2 3">
    <name type="scientific">Microbacterium radiodurans</name>
    <dbReference type="NCBI Taxonomy" id="661398"/>
    <lineage>
        <taxon>Bacteria</taxon>
        <taxon>Bacillati</taxon>
        <taxon>Actinomycetota</taxon>
        <taxon>Actinomycetes</taxon>
        <taxon>Micrococcales</taxon>
        <taxon>Microbacteriaceae</taxon>
        <taxon>Microbacterium</taxon>
    </lineage>
</organism>